<name>A0A377BG30_ECOLX</name>
<dbReference type="EMBL" id="UGET01000004">
    <property type="protein sequence ID" value="STL64740.1"/>
    <property type="molecule type" value="Genomic_DNA"/>
</dbReference>
<sequence length="73" mass="7649">MVGELTGKMGALGLAGAAGYGLKQVAYGFREASRQAYNLDVSAKNAECALTILPDFPGQCVFLGQTARALMHQ</sequence>
<evidence type="ECO:0000313" key="2">
    <source>
        <dbReference type="Proteomes" id="UP000254255"/>
    </source>
</evidence>
<gene>
    <name evidence="1" type="ORF">NCTC13148_00517</name>
</gene>
<accession>A0A377BG30</accession>
<organism evidence="1 2">
    <name type="scientific">Escherichia coli</name>
    <dbReference type="NCBI Taxonomy" id="562"/>
    <lineage>
        <taxon>Bacteria</taxon>
        <taxon>Pseudomonadati</taxon>
        <taxon>Pseudomonadota</taxon>
        <taxon>Gammaproteobacteria</taxon>
        <taxon>Enterobacterales</taxon>
        <taxon>Enterobacteriaceae</taxon>
        <taxon>Escherichia</taxon>
    </lineage>
</organism>
<reference evidence="1 2" key="1">
    <citation type="submission" date="2018-06" db="EMBL/GenBank/DDBJ databases">
        <authorList>
            <consortium name="Pathogen Informatics"/>
            <person name="Doyle S."/>
        </authorList>
    </citation>
    <scope>NUCLEOTIDE SEQUENCE [LARGE SCALE GENOMIC DNA]</scope>
    <source>
        <strain evidence="1 2">NCTC13148</strain>
    </source>
</reference>
<protein>
    <submittedName>
        <fullName evidence="1">Uncharacterized protein</fullName>
    </submittedName>
</protein>
<dbReference type="AlphaFoldDB" id="A0A377BG30"/>
<proteinExistence type="predicted"/>
<evidence type="ECO:0000313" key="1">
    <source>
        <dbReference type="EMBL" id="STL64740.1"/>
    </source>
</evidence>
<dbReference type="Proteomes" id="UP000254255">
    <property type="component" value="Unassembled WGS sequence"/>
</dbReference>